<keyword evidence="3 5" id="KW-1133">Transmembrane helix</keyword>
<dbReference type="InterPro" id="IPR051533">
    <property type="entry name" value="WaaL-like"/>
</dbReference>
<evidence type="ECO:0000313" key="8">
    <source>
        <dbReference type="Proteomes" id="UP000254537"/>
    </source>
</evidence>
<feature type="transmembrane region" description="Helical" evidence="5">
    <location>
        <begin position="33"/>
        <end position="49"/>
    </location>
</feature>
<evidence type="ECO:0000313" key="7">
    <source>
        <dbReference type="EMBL" id="AXK39278.1"/>
    </source>
</evidence>
<dbReference type="RefSeq" id="WP_115433213.1">
    <property type="nucleotide sequence ID" value="NZ_CP031337.1"/>
</dbReference>
<dbReference type="PANTHER" id="PTHR37422:SF23">
    <property type="entry name" value="TEICHURONIC ACID BIOSYNTHESIS PROTEIN TUAE"/>
    <property type="match status" value="1"/>
</dbReference>
<feature type="transmembrane region" description="Helical" evidence="5">
    <location>
        <begin position="214"/>
        <end position="231"/>
    </location>
</feature>
<protein>
    <recommendedName>
        <fullName evidence="6">O-antigen ligase-related domain-containing protein</fullName>
    </recommendedName>
</protein>
<keyword evidence="4 5" id="KW-0472">Membrane</keyword>
<proteinExistence type="predicted"/>
<dbReference type="Pfam" id="PF04932">
    <property type="entry name" value="Wzy_C"/>
    <property type="match status" value="1"/>
</dbReference>
<keyword evidence="2 5" id="KW-0812">Transmembrane</keyword>
<feature type="transmembrane region" description="Helical" evidence="5">
    <location>
        <begin position="358"/>
        <end position="376"/>
    </location>
</feature>
<accession>A0A345Y5S6</accession>
<feature type="transmembrane region" description="Helical" evidence="5">
    <location>
        <begin position="91"/>
        <end position="110"/>
    </location>
</feature>
<sequence length="439" mass="48520">MFTSRNEIASAGWLTVLAGVFLALSNIPHTVAFRYSALAVFLFVVFRSRRTLADFVYKNRLPVVAFLSFVCFGLLHSIFLSAWPEASLGEFRSQVLVGAGFFLAGGTVFTRRRELSVVDLIVCAVVSVAALELFYALYHYYTSGTLPYMVTATTETKLEYTFFVNLGLTVLGVSLVVGNWLGFGRLCRWPAWAQCIAFLLLITTSLWAGARNGLIGMVYLFGSLLAVYVLVGIKNKQAIKAILAGAVVVMTLSGMVSYAVEKDARWQRFWGSAEAGFNYQDSKGWFRRDVYPLLGDGQPVDGSAYERIAWISKGSDLILHNPLGFGYARDAFGRALKQEYRDSVVAHSHSGFIDLGVGLGWGGLILWLVFLGGLVWRGLTAFFRHREPLGLVLALLATGYFGRMLIESVNKDHMLHIFLFLVAAVMAELTRRVGERSSA</sequence>
<dbReference type="InterPro" id="IPR007016">
    <property type="entry name" value="O-antigen_ligase-rel_domated"/>
</dbReference>
<gene>
    <name evidence="7" type="ORF">DWG20_07450</name>
</gene>
<dbReference type="GO" id="GO:0016020">
    <property type="term" value="C:membrane"/>
    <property type="evidence" value="ECO:0007669"/>
    <property type="project" value="UniProtKB-SubCell"/>
</dbReference>
<dbReference type="Proteomes" id="UP000254537">
    <property type="component" value="Chromosome"/>
</dbReference>
<feature type="domain" description="O-antigen ligase-related" evidence="6">
    <location>
        <begin position="196"/>
        <end position="368"/>
    </location>
</feature>
<feature type="transmembrane region" description="Helical" evidence="5">
    <location>
        <begin position="189"/>
        <end position="208"/>
    </location>
</feature>
<evidence type="ECO:0000256" key="5">
    <source>
        <dbReference type="SAM" id="Phobius"/>
    </source>
</evidence>
<feature type="transmembrane region" description="Helical" evidence="5">
    <location>
        <begin position="160"/>
        <end position="182"/>
    </location>
</feature>
<evidence type="ECO:0000256" key="3">
    <source>
        <dbReference type="ARBA" id="ARBA00022989"/>
    </source>
</evidence>
<name>A0A345Y5S6_9NEIS</name>
<evidence type="ECO:0000256" key="2">
    <source>
        <dbReference type="ARBA" id="ARBA00022692"/>
    </source>
</evidence>
<evidence type="ECO:0000256" key="4">
    <source>
        <dbReference type="ARBA" id="ARBA00023136"/>
    </source>
</evidence>
<feature type="transmembrane region" description="Helical" evidence="5">
    <location>
        <begin position="61"/>
        <end position="79"/>
    </location>
</feature>
<dbReference type="EMBL" id="CP031337">
    <property type="protein sequence ID" value="AXK39278.1"/>
    <property type="molecule type" value="Genomic_DNA"/>
</dbReference>
<dbReference type="OrthoDB" id="8592339at2"/>
<feature type="transmembrane region" description="Helical" evidence="5">
    <location>
        <begin position="238"/>
        <end position="260"/>
    </location>
</feature>
<evidence type="ECO:0000259" key="6">
    <source>
        <dbReference type="Pfam" id="PF04932"/>
    </source>
</evidence>
<dbReference type="AlphaFoldDB" id="A0A345Y5S6"/>
<comment type="subcellular location">
    <subcellularLocation>
        <location evidence="1">Membrane</location>
        <topology evidence="1">Multi-pass membrane protein</topology>
    </subcellularLocation>
</comment>
<organism evidence="7 8">
    <name type="scientific">Crenobacter cavernae</name>
    <dbReference type="NCBI Taxonomy" id="2290923"/>
    <lineage>
        <taxon>Bacteria</taxon>
        <taxon>Pseudomonadati</taxon>
        <taxon>Pseudomonadota</taxon>
        <taxon>Betaproteobacteria</taxon>
        <taxon>Neisseriales</taxon>
        <taxon>Neisseriaceae</taxon>
        <taxon>Crenobacter</taxon>
    </lineage>
</organism>
<reference evidence="7 8" key="1">
    <citation type="submission" date="2018-07" db="EMBL/GenBank/DDBJ databases">
        <title>Crenobacter cavernae sp. nov., isolated from a karst cave.</title>
        <authorList>
            <person name="Zhu H."/>
        </authorList>
    </citation>
    <scope>NUCLEOTIDE SEQUENCE [LARGE SCALE GENOMIC DNA]</scope>
    <source>
        <strain evidence="7 8">K1W11S-77</strain>
    </source>
</reference>
<dbReference type="KEGG" id="ccah:DWG20_07450"/>
<evidence type="ECO:0000256" key="1">
    <source>
        <dbReference type="ARBA" id="ARBA00004141"/>
    </source>
</evidence>
<feature type="transmembrane region" description="Helical" evidence="5">
    <location>
        <begin position="388"/>
        <end position="406"/>
    </location>
</feature>
<dbReference type="PANTHER" id="PTHR37422">
    <property type="entry name" value="TEICHURONIC ACID BIOSYNTHESIS PROTEIN TUAE"/>
    <property type="match status" value="1"/>
</dbReference>
<feature type="transmembrane region" description="Helical" evidence="5">
    <location>
        <begin position="117"/>
        <end position="140"/>
    </location>
</feature>